<dbReference type="AlphaFoldDB" id="A0A2A2LXY4"/>
<organism evidence="2 3">
    <name type="scientific">Diploscapter pachys</name>
    <dbReference type="NCBI Taxonomy" id="2018661"/>
    <lineage>
        <taxon>Eukaryota</taxon>
        <taxon>Metazoa</taxon>
        <taxon>Ecdysozoa</taxon>
        <taxon>Nematoda</taxon>
        <taxon>Chromadorea</taxon>
        <taxon>Rhabditida</taxon>
        <taxon>Rhabditina</taxon>
        <taxon>Rhabditomorpha</taxon>
        <taxon>Rhabditoidea</taxon>
        <taxon>Rhabditidae</taxon>
        <taxon>Diploscapter</taxon>
    </lineage>
</organism>
<evidence type="ECO:0000313" key="2">
    <source>
        <dbReference type="EMBL" id="PAV91111.1"/>
    </source>
</evidence>
<keyword evidence="1" id="KW-0732">Signal</keyword>
<evidence type="ECO:0000256" key="1">
    <source>
        <dbReference type="SAM" id="SignalP"/>
    </source>
</evidence>
<dbReference type="OrthoDB" id="5847731at2759"/>
<protein>
    <submittedName>
        <fullName evidence="2">Uncharacterized protein</fullName>
    </submittedName>
</protein>
<evidence type="ECO:0000313" key="3">
    <source>
        <dbReference type="Proteomes" id="UP000218231"/>
    </source>
</evidence>
<comment type="caution">
    <text evidence="2">The sequence shown here is derived from an EMBL/GenBank/DDBJ whole genome shotgun (WGS) entry which is preliminary data.</text>
</comment>
<keyword evidence="3" id="KW-1185">Reference proteome</keyword>
<feature type="chain" id="PRO_5013036580" evidence="1">
    <location>
        <begin position="23"/>
        <end position="123"/>
    </location>
</feature>
<accession>A0A2A2LXY4</accession>
<name>A0A2A2LXY4_9BILA</name>
<feature type="signal peptide" evidence="1">
    <location>
        <begin position="1"/>
        <end position="22"/>
    </location>
</feature>
<sequence>MQYPTLVCLFVCLVALFAAAYGQDDDSYNMDKRAMRNALVRFGRATGMRNALVRFGKRSSPDAEEFGQTLQDKRNAGVPQPFDYDLTRHGGALASLRFGRSGQIDHLSDMISTLQRLESVGSK</sequence>
<reference evidence="2 3" key="1">
    <citation type="journal article" date="2017" name="Curr. Biol.">
        <title>Genome architecture and evolution of a unichromosomal asexual nematode.</title>
        <authorList>
            <person name="Fradin H."/>
            <person name="Zegar C."/>
            <person name="Gutwein M."/>
            <person name="Lucas J."/>
            <person name="Kovtun M."/>
            <person name="Corcoran D."/>
            <person name="Baugh L.R."/>
            <person name="Kiontke K."/>
            <person name="Gunsalus K."/>
            <person name="Fitch D.H."/>
            <person name="Piano F."/>
        </authorList>
    </citation>
    <scope>NUCLEOTIDE SEQUENCE [LARGE SCALE GENOMIC DNA]</scope>
    <source>
        <strain evidence="2">PF1309</strain>
    </source>
</reference>
<dbReference type="STRING" id="2018661.A0A2A2LXY4"/>
<proteinExistence type="predicted"/>
<gene>
    <name evidence="2" type="ORF">WR25_02813</name>
</gene>
<dbReference type="Proteomes" id="UP000218231">
    <property type="component" value="Unassembled WGS sequence"/>
</dbReference>
<dbReference type="EMBL" id="LIAE01006336">
    <property type="protein sequence ID" value="PAV91111.1"/>
    <property type="molecule type" value="Genomic_DNA"/>
</dbReference>